<feature type="compositionally biased region" description="Basic residues" evidence="1">
    <location>
        <begin position="9"/>
        <end position="33"/>
    </location>
</feature>
<proteinExistence type="predicted"/>
<reference evidence="3" key="1">
    <citation type="submission" date="2017-01" db="EMBL/GenBank/DDBJ databases">
        <title>Comparative genomics of anhydrobiosis in the tardigrade Hypsibius dujardini.</title>
        <authorList>
            <person name="Yoshida Y."/>
            <person name="Koutsovoulos G."/>
            <person name="Laetsch D."/>
            <person name="Stevens L."/>
            <person name="Kumar S."/>
            <person name="Horikawa D."/>
            <person name="Ishino K."/>
            <person name="Komine S."/>
            <person name="Tomita M."/>
            <person name="Blaxter M."/>
            <person name="Arakawa K."/>
        </authorList>
    </citation>
    <scope>NUCLEOTIDE SEQUENCE [LARGE SCALE GENOMIC DNA]</scope>
    <source>
        <strain evidence="3">Z151</strain>
    </source>
</reference>
<evidence type="ECO:0000313" key="2">
    <source>
        <dbReference type="EMBL" id="OQV15918.1"/>
    </source>
</evidence>
<dbReference type="EMBL" id="MTYJ01000081">
    <property type="protein sequence ID" value="OQV15918.1"/>
    <property type="molecule type" value="Genomic_DNA"/>
</dbReference>
<dbReference type="OrthoDB" id="10622239at2759"/>
<feature type="compositionally biased region" description="Polar residues" evidence="1">
    <location>
        <begin position="35"/>
        <end position="48"/>
    </location>
</feature>
<organism evidence="2 3">
    <name type="scientific">Hypsibius exemplaris</name>
    <name type="common">Freshwater tardigrade</name>
    <dbReference type="NCBI Taxonomy" id="2072580"/>
    <lineage>
        <taxon>Eukaryota</taxon>
        <taxon>Metazoa</taxon>
        <taxon>Ecdysozoa</taxon>
        <taxon>Tardigrada</taxon>
        <taxon>Eutardigrada</taxon>
        <taxon>Parachela</taxon>
        <taxon>Hypsibioidea</taxon>
        <taxon>Hypsibiidae</taxon>
        <taxon>Hypsibius</taxon>
    </lineage>
</organism>
<feature type="region of interest" description="Disordered" evidence="1">
    <location>
        <begin position="1"/>
        <end position="88"/>
    </location>
</feature>
<accession>A0A1W0WL36</accession>
<dbReference type="Proteomes" id="UP000192578">
    <property type="component" value="Unassembled WGS sequence"/>
</dbReference>
<protein>
    <submittedName>
        <fullName evidence="2">Uncharacterized protein</fullName>
    </submittedName>
</protein>
<keyword evidence="3" id="KW-1185">Reference proteome</keyword>
<comment type="caution">
    <text evidence="2">The sequence shown here is derived from an EMBL/GenBank/DDBJ whole genome shotgun (WGS) entry which is preliminary data.</text>
</comment>
<name>A0A1W0WL36_HYPEX</name>
<gene>
    <name evidence="2" type="ORF">BV898_10013</name>
</gene>
<sequence length="463" mass="53294">MAPSYGKTTKGRKGRKTPLKNRKSSNSTKKKLTFSHESASPSPPTRTVQAPAKRAPSPSSSANSEPQLYQPPPKRYRRLEPAEEIAGGGDDLRRLEAVYYEEVRDKYTELEADCNSTSQEEKQNRTVRDANLLKQGEWRLFQSGVFSNFLHGKPNRKRESLDKCLKRLQFHLRRHIRENKPDVIRKYQRFVVQMRQYHGFNPLRDPTWDEPAYKIAVQGKTAAGKWEDACVILLGSMGTQKLEACFDCQGDRFAFYPFILTTGEDSVSRCIFDYLKGHYEGPVEQYKFGDADMWRLLTLCLFFVQKLPKRANSKKPKRPKVNLSLMTNQGNVVEWEFDMSNLMDEIKRSREEHLATATRQYITSDQVEMTKAAVLAAYRRDDDGVLLLKEFQLVTGHPPAATVSVTSHGELKFNIYQQAVAFLYFFSRYRVRTFLHKTLGVTFQELMLDLEAAQEEPTRESSA</sequence>
<dbReference type="AlphaFoldDB" id="A0A1W0WL36"/>
<feature type="compositionally biased region" description="Low complexity" evidence="1">
    <location>
        <begin position="50"/>
        <end position="66"/>
    </location>
</feature>
<evidence type="ECO:0000313" key="3">
    <source>
        <dbReference type="Proteomes" id="UP000192578"/>
    </source>
</evidence>
<evidence type="ECO:0000256" key="1">
    <source>
        <dbReference type="SAM" id="MobiDB-lite"/>
    </source>
</evidence>